<dbReference type="GO" id="GO:0003677">
    <property type="term" value="F:DNA binding"/>
    <property type="evidence" value="ECO:0007669"/>
    <property type="project" value="InterPro"/>
</dbReference>
<keyword evidence="7" id="KW-1185">Reference proteome</keyword>
<dbReference type="Proteomes" id="UP000184480">
    <property type="component" value="Unassembled WGS sequence"/>
</dbReference>
<dbReference type="RefSeq" id="WP_062175544.1">
    <property type="nucleotide sequence ID" value="NZ_BBXL01000001.1"/>
</dbReference>
<dbReference type="AlphaFoldDB" id="A0A1M4TZY9"/>
<protein>
    <submittedName>
        <fullName evidence="6">DNA polymerase III, delta subunit</fullName>
    </submittedName>
</protein>
<dbReference type="SUPFAM" id="SSF52540">
    <property type="entry name" value="P-loop containing nucleoside triphosphate hydrolases"/>
    <property type="match status" value="1"/>
</dbReference>
<evidence type="ECO:0000256" key="4">
    <source>
        <dbReference type="ARBA" id="ARBA00022932"/>
    </source>
</evidence>
<evidence type="ECO:0000256" key="3">
    <source>
        <dbReference type="ARBA" id="ARBA00022705"/>
    </source>
</evidence>
<keyword evidence="4" id="KW-0239">DNA-directed DNA polymerase</keyword>
<dbReference type="PANTHER" id="PTHR34388">
    <property type="entry name" value="DNA POLYMERASE III SUBUNIT DELTA"/>
    <property type="match status" value="1"/>
</dbReference>
<reference evidence="7" key="1">
    <citation type="submission" date="2016-11" db="EMBL/GenBank/DDBJ databases">
        <authorList>
            <person name="Varghese N."/>
            <person name="Submissions S."/>
        </authorList>
    </citation>
    <scope>NUCLEOTIDE SEQUENCE [LARGE SCALE GENOMIC DNA]</scope>
    <source>
        <strain evidence="7">DSM 27370</strain>
    </source>
</reference>
<dbReference type="OrthoDB" id="1172326at2"/>
<evidence type="ECO:0000259" key="5">
    <source>
        <dbReference type="Pfam" id="PF06144"/>
    </source>
</evidence>
<dbReference type="GO" id="GO:0006261">
    <property type="term" value="P:DNA-templated DNA replication"/>
    <property type="evidence" value="ECO:0007669"/>
    <property type="project" value="TreeGrafter"/>
</dbReference>
<dbReference type="STRING" id="1346286.SAMN05444362_101468"/>
<name>A0A1M4TZY9_9BACT</name>
<evidence type="ECO:0000256" key="1">
    <source>
        <dbReference type="ARBA" id="ARBA00022679"/>
    </source>
</evidence>
<dbReference type="Gene3D" id="1.10.8.60">
    <property type="match status" value="1"/>
</dbReference>
<evidence type="ECO:0000256" key="2">
    <source>
        <dbReference type="ARBA" id="ARBA00022695"/>
    </source>
</evidence>
<accession>A0A1M4TZY9</accession>
<dbReference type="Gene3D" id="3.40.50.300">
    <property type="entry name" value="P-loop containing nucleotide triphosphate hydrolases"/>
    <property type="match status" value="1"/>
</dbReference>
<keyword evidence="2" id="KW-0548">Nucleotidyltransferase</keyword>
<evidence type="ECO:0000313" key="7">
    <source>
        <dbReference type="Proteomes" id="UP000184480"/>
    </source>
</evidence>
<dbReference type="PANTHER" id="PTHR34388:SF1">
    <property type="entry name" value="DNA POLYMERASE III SUBUNIT DELTA"/>
    <property type="match status" value="1"/>
</dbReference>
<gene>
    <name evidence="6" type="ORF">SAMN05444362_101468</name>
</gene>
<dbReference type="EMBL" id="FQUC01000001">
    <property type="protein sequence ID" value="SHE50045.1"/>
    <property type="molecule type" value="Genomic_DNA"/>
</dbReference>
<dbReference type="InterPro" id="IPR027417">
    <property type="entry name" value="P-loop_NTPase"/>
</dbReference>
<proteinExistence type="predicted"/>
<dbReference type="InterPro" id="IPR005790">
    <property type="entry name" value="DNA_polIII_delta"/>
</dbReference>
<dbReference type="InterPro" id="IPR010372">
    <property type="entry name" value="DNA_pol3_delta_N"/>
</dbReference>
<organism evidence="6 7">
    <name type="scientific">Dysgonomonas macrotermitis</name>
    <dbReference type="NCBI Taxonomy" id="1346286"/>
    <lineage>
        <taxon>Bacteria</taxon>
        <taxon>Pseudomonadati</taxon>
        <taxon>Bacteroidota</taxon>
        <taxon>Bacteroidia</taxon>
        <taxon>Bacteroidales</taxon>
        <taxon>Dysgonomonadaceae</taxon>
        <taxon>Dysgonomonas</taxon>
    </lineage>
</organism>
<sequence>MSFEQIKKDISSGKFHPVYLLMGDEPYYIDDITNHLLATVIPEEEKDFNQTILYGAETDVASVVTLSRSFPMMSDRQLVVVKEAQGMKKIEDLEVYIKNPLASTILVLNYKNGTLDKRKKLYAEIEKRGVIFDSKKIPDYKMSGFITSFVSSKGLGIDAKSAQMLADYLGNDLSKVVNEVDKLILSMGQDKRVTAELIERNIGISKDFNNYELLKAIVEKDILKANRIADYFEKNPKNNPLIVTLVVLFNFFSNLMVCYWAKDKSENGIASELGFRNSYQAKDYVLALKHYNAFKSMEIMSLLRTYDAKCKGVGNPSTPDGELLRELLFKMMH</sequence>
<dbReference type="Pfam" id="PF06144">
    <property type="entry name" value="DNA_pol3_delta"/>
    <property type="match status" value="1"/>
</dbReference>
<feature type="domain" description="DNA polymerase III delta N-terminal" evidence="5">
    <location>
        <begin position="19"/>
        <end position="132"/>
    </location>
</feature>
<dbReference type="GO" id="GO:0003887">
    <property type="term" value="F:DNA-directed DNA polymerase activity"/>
    <property type="evidence" value="ECO:0007669"/>
    <property type="project" value="UniProtKB-KW"/>
</dbReference>
<keyword evidence="1" id="KW-0808">Transferase</keyword>
<evidence type="ECO:0000313" key="6">
    <source>
        <dbReference type="EMBL" id="SHE50045.1"/>
    </source>
</evidence>
<dbReference type="GO" id="GO:0009360">
    <property type="term" value="C:DNA polymerase III complex"/>
    <property type="evidence" value="ECO:0007669"/>
    <property type="project" value="InterPro"/>
</dbReference>
<keyword evidence="3" id="KW-0235">DNA replication</keyword>
<dbReference type="NCBIfam" id="TIGR01128">
    <property type="entry name" value="holA"/>
    <property type="match status" value="1"/>
</dbReference>
<dbReference type="Gene3D" id="1.20.272.10">
    <property type="match status" value="1"/>
</dbReference>